<comment type="similarity">
    <text evidence="1">Belongs to the CWC16 family. YJU2 subfamily.</text>
</comment>
<protein>
    <recommendedName>
        <fullName evidence="1">Splicing factor YJU2</fullName>
    </recommendedName>
</protein>
<feature type="compositionally biased region" description="Basic and acidic residues" evidence="3">
    <location>
        <begin position="324"/>
        <end position="342"/>
    </location>
</feature>
<feature type="binding site" evidence="1">
    <location>
        <position position="43"/>
    </location>
    <ligand>
        <name>Zn(2+)</name>
        <dbReference type="ChEBI" id="CHEBI:29105"/>
    </ligand>
</feature>
<dbReference type="STRING" id="200361.A0A453C148"/>
<feature type="binding site" evidence="1">
    <location>
        <position position="46"/>
    </location>
    <ligand>
        <name>Zn(2+)</name>
        <dbReference type="ChEBI" id="CHEBI:29105"/>
    </ligand>
</feature>
<proteinExistence type="inferred from homology"/>
<dbReference type="EnsemblPlants" id="AET2Gv20697400.1">
    <property type="protein sequence ID" value="AET2Gv20697400.1"/>
    <property type="gene ID" value="AET2Gv20697400"/>
</dbReference>
<keyword evidence="1" id="KW-0507">mRNA processing</keyword>
<feature type="binding site" evidence="1">
    <location>
        <position position="80"/>
    </location>
    <ligand>
        <name>Zn(2+)</name>
        <dbReference type="ChEBI" id="CHEBI:29105"/>
    </ligand>
</feature>
<dbReference type="InterPro" id="IPR043701">
    <property type="entry name" value="Yju2"/>
</dbReference>
<dbReference type="Proteomes" id="UP000015105">
    <property type="component" value="Chromosome 2D"/>
</dbReference>
<feature type="compositionally biased region" description="Polar residues" evidence="3">
    <location>
        <begin position="257"/>
        <end position="271"/>
    </location>
</feature>
<comment type="subunit">
    <text evidence="1">Component of the spliceosome. Present in the activated B complex, the catalytically activated B* complex which catalyzes the branching, the catalytic step 1 C complex catalyzing the exon ligation, and the postcatalytic P complex containing the ligated exons (mRNA) and the excised lariat intron.</text>
</comment>
<keyword evidence="1" id="KW-0747">Spliceosome</keyword>
<reference evidence="4" key="3">
    <citation type="journal article" date="2017" name="Nature">
        <title>Genome sequence of the progenitor of the wheat D genome Aegilops tauschii.</title>
        <authorList>
            <person name="Luo M.C."/>
            <person name="Gu Y.Q."/>
            <person name="Puiu D."/>
            <person name="Wang H."/>
            <person name="Twardziok S.O."/>
            <person name="Deal K.R."/>
            <person name="Huo N."/>
            <person name="Zhu T."/>
            <person name="Wang L."/>
            <person name="Wang Y."/>
            <person name="McGuire P.E."/>
            <person name="Liu S."/>
            <person name="Long H."/>
            <person name="Ramasamy R.K."/>
            <person name="Rodriguez J.C."/>
            <person name="Van S.L."/>
            <person name="Yuan L."/>
            <person name="Wang Z."/>
            <person name="Xia Z."/>
            <person name="Xiao L."/>
            <person name="Anderson O.D."/>
            <person name="Ouyang S."/>
            <person name="Liang Y."/>
            <person name="Zimin A.V."/>
            <person name="Pertea G."/>
            <person name="Qi P."/>
            <person name="Bennetzen J.L."/>
            <person name="Dai X."/>
            <person name="Dawson M.W."/>
            <person name="Muller H.G."/>
            <person name="Kugler K."/>
            <person name="Rivarola-Duarte L."/>
            <person name="Spannagl M."/>
            <person name="Mayer K.F.X."/>
            <person name="Lu F.H."/>
            <person name="Bevan M.W."/>
            <person name="Leroy P."/>
            <person name="Li P."/>
            <person name="You F.M."/>
            <person name="Sun Q."/>
            <person name="Liu Z."/>
            <person name="Lyons E."/>
            <person name="Wicker T."/>
            <person name="Salzberg S.L."/>
            <person name="Devos K.M."/>
            <person name="Dvorak J."/>
        </authorList>
    </citation>
    <scope>NUCLEOTIDE SEQUENCE [LARGE SCALE GENOMIC DNA]</scope>
    <source>
        <strain evidence="4">cv. AL8/78</strain>
    </source>
</reference>
<accession>A0A453C148</accession>
<dbReference type="GO" id="GO:0071006">
    <property type="term" value="C:U2-type catalytic step 1 spliceosome"/>
    <property type="evidence" value="ECO:0007669"/>
    <property type="project" value="UniProtKB-UniRule"/>
</dbReference>
<feature type="binding site" evidence="1">
    <location>
        <position position="83"/>
    </location>
    <ligand>
        <name>Zn(2+)</name>
        <dbReference type="ChEBI" id="CHEBI:29105"/>
    </ligand>
</feature>
<evidence type="ECO:0000256" key="1">
    <source>
        <dbReference type="HAMAP-Rule" id="MF_03226"/>
    </source>
</evidence>
<reference evidence="4" key="4">
    <citation type="submission" date="2019-03" db="UniProtKB">
        <authorList>
            <consortium name="EnsemblPlants"/>
        </authorList>
    </citation>
    <scope>IDENTIFICATION</scope>
</reference>
<dbReference type="PANTHER" id="PTHR12111:SF16">
    <property type="entry name" value="SPLICING FACTOR YJU2"/>
    <property type="match status" value="1"/>
</dbReference>
<comment type="function">
    <text evidence="1">Part of the spliceosome which catalyzes two sequential transesterification reactions, first the excision of the non-coding intron from pre-mRNA and then the ligation of the coding exons to form the mature mRNA. Plays a role in stabilizing the structure of the spliceosome catalytic core and docking of the branch helix into the active site, producing 5'-exon and lariat intron-3'-intermediates.</text>
</comment>
<reference evidence="5" key="2">
    <citation type="journal article" date="2017" name="Nat. Plants">
        <title>The Aegilops tauschii genome reveals multiple impacts of transposons.</title>
        <authorList>
            <person name="Zhao G."/>
            <person name="Zou C."/>
            <person name="Li K."/>
            <person name="Wang K."/>
            <person name="Li T."/>
            <person name="Gao L."/>
            <person name="Zhang X."/>
            <person name="Wang H."/>
            <person name="Yang Z."/>
            <person name="Liu X."/>
            <person name="Jiang W."/>
            <person name="Mao L."/>
            <person name="Kong X."/>
            <person name="Jiao Y."/>
            <person name="Jia J."/>
        </authorList>
    </citation>
    <scope>NUCLEOTIDE SEQUENCE [LARGE SCALE GENOMIC DNA]</scope>
    <source>
        <strain evidence="5">cv. AL8/78</strain>
    </source>
</reference>
<dbReference type="GO" id="GO:0046872">
    <property type="term" value="F:metal ion binding"/>
    <property type="evidence" value="ECO:0007669"/>
    <property type="project" value="UniProtKB-KW"/>
</dbReference>
<dbReference type="PANTHER" id="PTHR12111">
    <property type="entry name" value="SPLICING FACTOR YJU2"/>
    <property type="match status" value="1"/>
</dbReference>
<evidence type="ECO:0000256" key="3">
    <source>
        <dbReference type="SAM" id="MobiDB-lite"/>
    </source>
</evidence>
<name>A0A453C148_AEGTS</name>
<keyword evidence="1" id="KW-0508">mRNA splicing</keyword>
<dbReference type="Gramene" id="AET2Gv20697400.1">
    <property type="protein sequence ID" value="AET2Gv20697400.1"/>
    <property type="gene ID" value="AET2Gv20697400"/>
</dbReference>
<feature type="coiled-coil region" evidence="2">
    <location>
        <begin position="120"/>
        <end position="154"/>
    </location>
</feature>
<keyword evidence="1" id="KW-0479">Metal-binding</keyword>
<keyword evidence="2" id="KW-0175">Coiled coil</keyword>
<evidence type="ECO:0000313" key="5">
    <source>
        <dbReference type="Proteomes" id="UP000015105"/>
    </source>
</evidence>
<keyword evidence="5" id="KW-1185">Reference proteome</keyword>
<dbReference type="GO" id="GO:0000349">
    <property type="term" value="P:generation of catalytic spliceosome for first transesterification step"/>
    <property type="evidence" value="ECO:0007669"/>
    <property type="project" value="UniProtKB-UniRule"/>
</dbReference>
<reference evidence="4" key="5">
    <citation type="journal article" date="2021" name="G3 (Bethesda)">
        <title>Aegilops tauschii genome assembly Aet v5.0 features greater sequence contiguity and improved annotation.</title>
        <authorList>
            <person name="Wang L."/>
            <person name="Zhu T."/>
            <person name="Rodriguez J.C."/>
            <person name="Deal K.R."/>
            <person name="Dubcovsky J."/>
            <person name="McGuire P.E."/>
            <person name="Lux T."/>
            <person name="Spannagl M."/>
            <person name="Mayer K.F.X."/>
            <person name="Baldrich P."/>
            <person name="Meyers B.C."/>
            <person name="Huo N."/>
            <person name="Gu Y.Q."/>
            <person name="Zhou H."/>
            <person name="Devos K.M."/>
            <person name="Bennetzen J.L."/>
            <person name="Unver T."/>
            <person name="Budak H."/>
            <person name="Gulick P.J."/>
            <person name="Galiba G."/>
            <person name="Kalapos B."/>
            <person name="Nelson D.R."/>
            <person name="Li P."/>
            <person name="You F.M."/>
            <person name="Luo M.C."/>
            <person name="Dvorak J."/>
        </authorList>
    </citation>
    <scope>NUCLEOTIDE SEQUENCE [LARGE SCALE GENOMIC DNA]</scope>
    <source>
        <strain evidence="4">cv. AL8/78</strain>
    </source>
</reference>
<keyword evidence="1" id="KW-0862">Zinc</keyword>
<reference evidence="5" key="1">
    <citation type="journal article" date="2014" name="Science">
        <title>Ancient hybridizations among the ancestral genomes of bread wheat.</title>
        <authorList>
            <consortium name="International Wheat Genome Sequencing Consortium,"/>
            <person name="Marcussen T."/>
            <person name="Sandve S.R."/>
            <person name="Heier L."/>
            <person name="Spannagl M."/>
            <person name="Pfeifer M."/>
            <person name="Jakobsen K.S."/>
            <person name="Wulff B.B."/>
            <person name="Steuernagel B."/>
            <person name="Mayer K.F."/>
            <person name="Olsen O.A."/>
        </authorList>
    </citation>
    <scope>NUCLEOTIDE SEQUENCE [LARGE SCALE GENOMIC DNA]</scope>
    <source>
        <strain evidence="5">cv. AL8/78</strain>
    </source>
</reference>
<comment type="subcellular location">
    <subcellularLocation>
        <location evidence="1">Nucleus</location>
    </subcellularLocation>
</comment>
<dbReference type="AlphaFoldDB" id="A0A453C148"/>
<evidence type="ECO:0000313" key="4">
    <source>
        <dbReference type="EnsemblPlants" id="AET2Gv20697400.1"/>
    </source>
</evidence>
<sequence>MGERKVLNKYYPPDFDPAKIPRRKQPKNKQITVRMMLPMSIRCGTCGTYIYKGTKFNSRKEDCIGETYLGIQLFRFYFKCTRCSAEMTFKTDPQNSDYTVESGASRNFEPWRKEDEVVDKEKRKREAEEMGDAMKALENRAMDSKQDMDILAALEEMRSMKVRPRHLPILLYLYMQSTDTVFFCCLQSRHAGVSVDQMLEILKHSAHQKEEKTVAELDEEDEELIKSITFRNSKDYVKRIEDDDDDDEDFGIPGQPSVMSKINGSSESVLNPTDVLTKANGPENASKEGNTSFASKMPKFIVKPKPGAANPQKKQKTESTAVQDKGKAPAAEEKNEASEGKKTNVLQSLCQYDSDESD</sequence>
<dbReference type="HAMAP" id="MF_03226">
    <property type="entry name" value="YJU2"/>
    <property type="match status" value="1"/>
</dbReference>
<dbReference type="InterPro" id="IPR007590">
    <property type="entry name" value="Saf4/Yju2"/>
</dbReference>
<organism evidence="4 5">
    <name type="scientific">Aegilops tauschii subsp. strangulata</name>
    <name type="common">Goatgrass</name>
    <dbReference type="NCBI Taxonomy" id="200361"/>
    <lineage>
        <taxon>Eukaryota</taxon>
        <taxon>Viridiplantae</taxon>
        <taxon>Streptophyta</taxon>
        <taxon>Embryophyta</taxon>
        <taxon>Tracheophyta</taxon>
        <taxon>Spermatophyta</taxon>
        <taxon>Magnoliopsida</taxon>
        <taxon>Liliopsida</taxon>
        <taxon>Poales</taxon>
        <taxon>Poaceae</taxon>
        <taxon>BOP clade</taxon>
        <taxon>Pooideae</taxon>
        <taxon>Triticodae</taxon>
        <taxon>Triticeae</taxon>
        <taxon>Triticinae</taxon>
        <taxon>Aegilops</taxon>
    </lineage>
</organism>
<dbReference type="Pfam" id="PF04502">
    <property type="entry name" value="Saf4_Yju2"/>
    <property type="match status" value="2"/>
</dbReference>
<feature type="region of interest" description="Disordered" evidence="3">
    <location>
        <begin position="241"/>
        <end position="358"/>
    </location>
</feature>
<evidence type="ECO:0000256" key="2">
    <source>
        <dbReference type="SAM" id="Coils"/>
    </source>
</evidence>
<keyword evidence="1" id="KW-0539">Nucleus</keyword>